<name>A0A835SLQ7_CHLIN</name>
<dbReference type="InterPro" id="IPR001304">
    <property type="entry name" value="C-type_lectin-like"/>
</dbReference>
<feature type="compositionally biased region" description="Low complexity" evidence="2">
    <location>
        <begin position="824"/>
        <end position="834"/>
    </location>
</feature>
<sequence>MKYLICPAGQHLCRGFKYISNIYELRQAGPFEEVQTCCAGGCCGGICCPVTWRVLAVVLPHVDALLNNPPVSYQPVRRDITLPAELVSSAKAFAAQQLPAWLSRVSGGRLQAAVDVEVASGTVTSMFSMTSQYPVPAMGDDLVVAAARNRTYDLILTLFPSHLDPAAFQQQQQQMQQSNQLRDWMHVAGSCCWYFPNSNFLGPRIAYVSAGIGAPYLPSQFAGLKHALVGALAQFYSQGLAGTSVALPSLDAPGEHGYGYDPVTQSWDSWYGDFLTANIWTVKRGGNFGNEYAFAGLTAALIGFGTPSNPYQPWDPTTVPTPAALFAAVTGSAPQQQPQPRPAALAAVTSGGFVYEAFPFTALWDNAEHFCHDTRGGHLVSITSQAEADVVQQLASSNNMPTVWLGLRCVPRLGRLVRAVAGPLSRTDSERCTSDEEFLWSDGTPYNSSARRGYANWNGGTSYISNEPPWDLTIAGECARMISGSTPGGASSMQWASTACYMASGVVCKTPVAAAAGGGSGSPAAASSQQQCPAGQQLCVGGAGPGWPMAPLLQAGGGGGTCCPAGSSCCGGSCCPVQWRVLAVLVRATSCSYRQNSKSQTAAGDMSAEQAAAAAAYVRTLPELAKRLSGGLVTASVEVVEYTQVVRMYYSNDEYDVPILADANLLDVSSILVAAGNKAYDSVIGFYNAPIPQRRYSSSGSSAYPYPDFRWHPLPYWRQGLFNTRSDVDTDMLAYAFVGMLESYYSTMPGVKLPCQEDLAGPNDQHVDCIKAYGYSSSWRSWLEDFATGRVWSPVDGGRFLGLNATVYSFGTPTNPRLPTPWVPADSSSSSQLQPPAPSIPSRPPPPPPPPPPPAASQQQCAAGKVLCGETRGPWMVQLPPWSAENPLVTPRPPVCCDVGMCCGVKCCPITWKVLTVIIPSVNMYYTRINSSGHIIARMTDAVIANTISYANTLPDILERRLSNGWLSATVDVEVAPTTLTSMTYVDGPGPGWYAAASDTQQIVTAAARGRTYDAVMVLYPVDFKLVNDSATNISTLAFQADAWGRGGCCFRFSDWNYGAGYVSIRLPNWEDNLFSSNDEIVLAHEFGHVLEFFYRTQPGVVDTYLPASTNGVLVDPYGGYVHDQGNADFGMPFDSHWTWLQAIFSGRLWSRALQRYLGLNNVAYGWGTPSDRACLGTAKVDDEEELIAWRKSCLSRF</sequence>
<feature type="domain" description="C-type lectin" evidence="3">
    <location>
        <begin position="350"/>
        <end position="509"/>
    </location>
</feature>
<organism evidence="4 5">
    <name type="scientific">Chlamydomonas incerta</name>
    <dbReference type="NCBI Taxonomy" id="51695"/>
    <lineage>
        <taxon>Eukaryota</taxon>
        <taxon>Viridiplantae</taxon>
        <taxon>Chlorophyta</taxon>
        <taxon>core chlorophytes</taxon>
        <taxon>Chlorophyceae</taxon>
        <taxon>CS clade</taxon>
        <taxon>Chlamydomonadales</taxon>
        <taxon>Chlamydomonadaceae</taxon>
        <taxon>Chlamydomonas</taxon>
    </lineage>
</organism>
<gene>
    <name evidence="4" type="ORF">HXX76_011091</name>
</gene>
<dbReference type="Gene3D" id="3.10.100.10">
    <property type="entry name" value="Mannose-Binding Protein A, subunit A"/>
    <property type="match status" value="1"/>
</dbReference>
<keyword evidence="5" id="KW-1185">Reference proteome</keyword>
<feature type="region of interest" description="Disordered" evidence="2">
    <location>
        <begin position="819"/>
        <end position="860"/>
    </location>
</feature>
<protein>
    <recommendedName>
        <fullName evidence="3">C-type lectin domain-containing protein</fullName>
    </recommendedName>
</protein>
<dbReference type="InterPro" id="IPR016186">
    <property type="entry name" value="C-type_lectin-like/link_sf"/>
</dbReference>
<evidence type="ECO:0000313" key="5">
    <source>
        <dbReference type="Proteomes" id="UP000650467"/>
    </source>
</evidence>
<dbReference type="InterPro" id="IPR050976">
    <property type="entry name" value="Snaclec"/>
</dbReference>
<feature type="compositionally biased region" description="Pro residues" evidence="2">
    <location>
        <begin position="835"/>
        <end position="855"/>
    </location>
</feature>
<evidence type="ECO:0000313" key="4">
    <source>
        <dbReference type="EMBL" id="KAG2429324.1"/>
    </source>
</evidence>
<dbReference type="EMBL" id="JAEHOC010000031">
    <property type="protein sequence ID" value="KAG2429324.1"/>
    <property type="molecule type" value="Genomic_DNA"/>
</dbReference>
<dbReference type="PROSITE" id="PS50041">
    <property type="entry name" value="C_TYPE_LECTIN_2"/>
    <property type="match status" value="1"/>
</dbReference>
<evidence type="ECO:0000256" key="2">
    <source>
        <dbReference type="SAM" id="MobiDB-lite"/>
    </source>
</evidence>
<dbReference type="SUPFAM" id="SSF56436">
    <property type="entry name" value="C-type lectin-like"/>
    <property type="match status" value="1"/>
</dbReference>
<dbReference type="PANTHER" id="PTHR22991:SF40">
    <property type="entry name" value="PROTEIN CBG13490"/>
    <property type="match status" value="1"/>
</dbReference>
<dbReference type="InterPro" id="IPR016187">
    <property type="entry name" value="CTDL_fold"/>
</dbReference>
<keyword evidence="1" id="KW-1015">Disulfide bond</keyword>
<comment type="caution">
    <text evidence="4">The sequence shown here is derived from an EMBL/GenBank/DDBJ whole genome shotgun (WGS) entry which is preliminary data.</text>
</comment>
<dbReference type="SMART" id="SM00034">
    <property type="entry name" value="CLECT"/>
    <property type="match status" value="1"/>
</dbReference>
<dbReference type="AlphaFoldDB" id="A0A835SLQ7"/>
<dbReference type="Proteomes" id="UP000650467">
    <property type="component" value="Unassembled WGS sequence"/>
</dbReference>
<dbReference type="SUPFAM" id="SSF101447">
    <property type="entry name" value="Formin homology 2 domain (FH2 domain)"/>
    <property type="match status" value="1"/>
</dbReference>
<evidence type="ECO:0000256" key="1">
    <source>
        <dbReference type="ARBA" id="ARBA00023157"/>
    </source>
</evidence>
<accession>A0A835SLQ7</accession>
<dbReference type="CDD" id="cd00037">
    <property type="entry name" value="CLECT"/>
    <property type="match status" value="1"/>
</dbReference>
<dbReference type="PANTHER" id="PTHR22991">
    <property type="entry name" value="PROTEIN CBG13490"/>
    <property type="match status" value="1"/>
</dbReference>
<reference evidence="4" key="1">
    <citation type="journal article" date="2020" name="bioRxiv">
        <title>Comparative genomics of Chlamydomonas.</title>
        <authorList>
            <person name="Craig R.J."/>
            <person name="Hasan A.R."/>
            <person name="Ness R.W."/>
            <person name="Keightley P.D."/>
        </authorList>
    </citation>
    <scope>NUCLEOTIDE SEQUENCE</scope>
    <source>
        <strain evidence="4">SAG 7.73</strain>
    </source>
</reference>
<proteinExistence type="predicted"/>
<evidence type="ECO:0000259" key="3">
    <source>
        <dbReference type="PROSITE" id="PS50041"/>
    </source>
</evidence>
<dbReference type="Pfam" id="PF00059">
    <property type="entry name" value="Lectin_C"/>
    <property type="match status" value="1"/>
</dbReference>